<keyword evidence="2" id="KW-1133">Transmembrane helix</keyword>
<feature type="compositionally biased region" description="Low complexity" evidence="1">
    <location>
        <begin position="77"/>
        <end position="87"/>
    </location>
</feature>
<dbReference type="RefSeq" id="WP_112112820.1">
    <property type="nucleotide sequence ID" value="NZ_QLSZ01000004.1"/>
</dbReference>
<proteinExistence type="predicted"/>
<evidence type="ECO:0000313" key="4">
    <source>
        <dbReference type="Proteomes" id="UP000248840"/>
    </source>
</evidence>
<feature type="transmembrane region" description="Helical" evidence="2">
    <location>
        <begin position="44"/>
        <end position="67"/>
    </location>
</feature>
<evidence type="ECO:0008006" key="5">
    <source>
        <dbReference type="Google" id="ProtNLM"/>
    </source>
</evidence>
<keyword evidence="2" id="KW-0472">Membrane</keyword>
<dbReference type="Proteomes" id="UP000248840">
    <property type="component" value="Unassembled WGS sequence"/>
</dbReference>
<dbReference type="EMBL" id="QLSZ01000004">
    <property type="protein sequence ID" value="RAR72826.1"/>
    <property type="molecule type" value="Genomic_DNA"/>
</dbReference>
<evidence type="ECO:0000256" key="1">
    <source>
        <dbReference type="SAM" id="MobiDB-lite"/>
    </source>
</evidence>
<protein>
    <recommendedName>
        <fullName evidence="5">Outer membrane protein with beta-barrel domain</fullName>
    </recommendedName>
</protein>
<feature type="region of interest" description="Disordered" evidence="1">
    <location>
        <begin position="77"/>
        <end position="109"/>
    </location>
</feature>
<gene>
    <name evidence="3" type="ORF">CLV55_10486</name>
</gene>
<sequence>MKESKNIQSFFQEKFENLEIQPNPIVWDTIYHELHEKKKRRTVFFWWFFSGVAAGFVLFFSINNLYFQEREGLRPDSVSSQKQSVSSDELKKTKEPQKTSNPQEIKKNAPEYVVDRIKDKHTLSNTRVSKIEYDKTSGFAVTYKEKQTSTYTHKLHYKTANDNQDDPKNHSEALKTLEDHALVNEANSKLYSNELKEASPKAVLEINSSEDKKLDSTKIVVAVQNPLEELLNEKESKLEKEPKVNRWQVFTNIAPIYFSSVTEGSPLDSNLKNNKKSYSLNNQSYGVGLAYDVNKKVKVRAGINILNVDYSTQDIVYYYQSDMVSGKIDHLNTNAIGGAIIIESLNNVTIPFNKMGEKSQGSINQKLGYVEVPLELTYALLNKRFGIDFIGGMSTLFLNKNEIFLQSPTLQVKIGEADNLNNTHFSGNLGLGIKYALRRNFLARVEPTFKYQVNTFRNDSGNFNPYVFGIYTGLNYIF</sequence>
<name>A0A328YRU6_9FLAO</name>
<feature type="compositionally biased region" description="Basic and acidic residues" evidence="1">
    <location>
        <begin position="88"/>
        <end position="97"/>
    </location>
</feature>
<evidence type="ECO:0000313" key="3">
    <source>
        <dbReference type="EMBL" id="RAR72826.1"/>
    </source>
</evidence>
<keyword evidence="4" id="KW-1185">Reference proteome</keyword>
<keyword evidence="2" id="KW-0812">Transmembrane</keyword>
<dbReference type="SUPFAM" id="SSF56925">
    <property type="entry name" value="OMPA-like"/>
    <property type="match status" value="1"/>
</dbReference>
<dbReference type="AlphaFoldDB" id="A0A328YRU6"/>
<reference evidence="3 4" key="1">
    <citation type="submission" date="2018-06" db="EMBL/GenBank/DDBJ databases">
        <title>Genomic Encyclopedia of Archaeal and Bacterial Type Strains, Phase II (KMG-II): from individual species to whole genera.</title>
        <authorList>
            <person name="Goeker M."/>
        </authorList>
    </citation>
    <scope>NUCLEOTIDE SEQUENCE [LARGE SCALE GENOMIC DNA]</scope>
    <source>
        <strain evidence="3 4">DSM 25663</strain>
    </source>
</reference>
<dbReference type="InterPro" id="IPR011250">
    <property type="entry name" value="OMP/PagP_B-barrel"/>
</dbReference>
<organism evidence="3 4">
    <name type="scientific">Flavobacterium aciduliphilum</name>
    <dbReference type="NCBI Taxonomy" id="1101402"/>
    <lineage>
        <taxon>Bacteria</taxon>
        <taxon>Pseudomonadati</taxon>
        <taxon>Bacteroidota</taxon>
        <taxon>Flavobacteriia</taxon>
        <taxon>Flavobacteriales</taxon>
        <taxon>Flavobacteriaceae</taxon>
        <taxon>Flavobacterium</taxon>
    </lineage>
</organism>
<comment type="caution">
    <text evidence="3">The sequence shown here is derived from an EMBL/GenBank/DDBJ whole genome shotgun (WGS) entry which is preliminary data.</text>
</comment>
<evidence type="ECO:0000256" key="2">
    <source>
        <dbReference type="SAM" id="Phobius"/>
    </source>
</evidence>
<dbReference type="OrthoDB" id="1113942at2"/>
<accession>A0A328YRU6</accession>